<evidence type="ECO:0000259" key="13">
    <source>
        <dbReference type="PROSITE" id="PS50929"/>
    </source>
</evidence>
<dbReference type="SUPFAM" id="SSF52540">
    <property type="entry name" value="P-loop containing nucleoside triphosphate hydrolases"/>
    <property type="match status" value="1"/>
</dbReference>
<dbReference type="InterPro" id="IPR011527">
    <property type="entry name" value="ABC1_TM_dom"/>
</dbReference>
<evidence type="ECO:0000313" key="14">
    <source>
        <dbReference type="EMBL" id="OWY35621.1"/>
    </source>
</evidence>
<dbReference type="FunFam" id="3.40.50.300:FF:000221">
    <property type="entry name" value="Multidrug ABC transporter ATP-binding protein"/>
    <property type="match status" value="1"/>
</dbReference>
<evidence type="ECO:0000256" key="6">
    <source>
        <dbReference type="ARBA" id="ARBA00022840"/>
    </source>
</evidence>
<keyword evidence="6" id="KW-0067">ATP-binding</keyword>
<keyword evidence="10 11" id="KW-0472">Membrane</keyword>
<dbReference type="PROSITE" id="PS50929">
    <property type="entry name" value="ABC_TM1F"/>
    <property type="match status" value="1"/>
</dbReference>
<comment type="caution">
    <text evidence="14">The sequence shown here is derived from an EMBL/GenBank/DDBJ whole genome shotgun (WGS) entry which is preliminary data.</text>
</comment>
<evidence type="ECO:0000256" key="9">
    <source>
        <dbReference type="ARBA" id="ARBA00023055"/>
    </source>
</evidence>
<feature type="transmembrane region" description="Helical" evidence="11">
    <location>
        <begin position="65"/>
        <end position="82"/>
    </location>
</feature>
<evidence type="ECO:0000256" key="4">
    <source>
        <dbReference type="ARBA" id="ARBA00022692"/>
    </source>
</evidence>
<dbReference type="GO" id="GO:0034040">
    <property type="term" value="F:ATPase-coupled lipid transmembrane transporter activity"/>
    <property type="evidence" value="ECO:0007669"/>
    <property type="project" value="TreeGrafter"/>
</dbReference>
<dbReference type="AlphaFoldDB" id="A0A225SWP4"/>
<dbReference type="PROSITE" id="PS50893">
    <property type="entry name" value="ABC_TRANSPORTER_2"/>
    <property type="match status" value="1"/>
</dbReference>
<dbReference type="PANTHER" id="PTHR24221:SF654">
    <property type="entry name" value="ATP-BINDING CASSETTE SUB-FAMILY B MEMBER 6"/>
    <property type="match status" value="1"/>
</dbReference>
<dbReference type="SMART" id="SM00382">
    <property type="entry name" value="AAA"/>
    <property type="match status" value="1"/>
</dbReference>
<reference evidence="14 15" key="1">
    <citation type="journal article" date="2010" name="Int. J. Syst. Evol. Microbiol.">
        <title>Reclassification of Herbaspirillum putei as a later heterotypic synonym of Herbaspirillum huttiense, with the description of H. huttiense subsp. huttiense subsp. nov. and H. huttiense subsp. putei subsp. nov., comb. nov., and description of Herbaspirillum aquaticum sp. nov.</title>
        <authorList>
            <person name="Dobritsa A.P."/>
            <person name="Reddy M.C."/>
            <person name="Samadpour M."/>
        </authorList>
    </citation>
    <scope>NUCLEOTIDE SEQUENCE [LARGE SCALE GENOMIC DNA]</scope>
    <source>
        <strain evidence="14 15">IEH 4430</strain>
    </source>
</reference>
<dbReference type="InterPro" id="IPR003593">
    <property type="entry name" value="AAA+_ATPase"/>
</dbReference>
<dbReference type="GO" id="GO:0005886">
    <property type="term" value="C:plasma membrane"/>
    <property type="evidence" value="ECO:0007669"/>
    <property type="project" value="UniProtKB-SubCell"/>
</dbReference>
<keyword evidence="7" id="KW-1278">Translocase</keyword>
<evidence type="ECO:0000256" key="3">
    <source>
        <dbReference type="ARBA" id="ARBA00022475"/>
    </source>
</evidence>
<dbReference type="SUPFAM" id="SSF90123">
    <property type="entry name" value="ABC transporter transmembrane region"/>
    <property type="match status" value="1"/>
</dbReference>
<dbReference type="InterPro" id="IPR027417">
    <property type="entry name" value="P-loop_NTPase"/>
</dbReference>
<evidence type="ECO:0000256" key="11">
    <source>
        <dbReference type="SAM" id="Phobius"/>
    </source>
</evidence>
<evidence type="ECO:0000259" key="12">
    <source>
        <dbReference type="PROSITE" id="PS50893"/>
    </source>
</evidence>
<evidence type="ECO:0000256" key="2">
    <source>
        <dbReference type="ARBA" id="ARBA00022448"/>
    </source>
</evidence>
<accession>A0A225SWP4</accession>
<evidence type="ECO:0000256" key="7">
    <source>
        <dbReference type="ARBA" id="ARBA00022967"/>
    </source>
</evidence>
<dbReference type="RefSeq" id="WP_088754509.1">
    <property type="nucleotide sequence ID" value="NZ_NJGV01000005.1"/>
</dbReference>
<evidence type="ECO:0000256" key="1">
    <source>
        <dbReference type="ARBA" id="ARBA00004651"/>
    </source>
</evidence>
<keyword evidence="9" id="KW-0445">Lipid transport</keyword>
<feature type="domain" description="ABC transmembrane type-1" evidence="13">
    <location>
        <begin position="31"/>
        <end position="306"/>
    </location>
</feature>
<dbReference type="PROSITE" id="PS00211">
    <property type="entry name" value="ABC_TRANSPORTER_1"/>
    <property type="match status" value="1"/>
</dbReference>
<feature type="domain" description="ABC transporter" evidence="12">
    <location>
        <begin position="343"/>
        <end position="577"/>
    </location>
</feature>
<feature type="transmembrane region" description="Helical" evidence="11">
    <location>
        <begin position="250"/>
        <end position="272"/>
    </location>
</feature>
<feature type="transmembrane region" description="Helical" evidence="11">
    <location>
        <begin position="161"/>
        <end position="184"/>
    </location>
</feature>
<keyword evidence="15" id="KW-1185">Reference proteome</keyword>
<dbReference type="EMBL" id="NJGV01000005">
    <property type="protein sequence ID" value="OWY35621.1"/>
    <property type="molecule type" value="Genomic_DNA"/>
</dbReference>
<dbReference type="GO" id="GO:0016887">
    <property type="term" value="F:ATP hydrolysis activity"/>
    <property type="evidence" value="ECO:0007669"/>
    <property type="project" value="InterPro"/>
</dbReference>
<dbReference type="PANTHER" id="PTHR24221">
    <property type="entry name" value="ATP-BINDING CASSETTE SUB-FAMILY B"/>
    <property type="match status" value="1"/>
</dbReference>
<dbReference type="GO" id="GO:0140359">
    <property type="term" value="F:ABC-type transporter activity"/>
    <property type="evidence" value="ECO:0007669"/>
    <property type="project" value="InterPro"/>
</dbReference>
<dbReference type="Pfam" id="PF00664">
    <property type="entry name" value="ABC_membrane"/>
    <property type="match status" value="1"/>
</dbReference>
<evidence type="ECO:0000313" key="15">
    <source>
        <dbReference type="Proteomes" id="UP000214747"/>
    </source>
</evidence>
<name>A0A225SWP4_9BURK</name>
<sequence>MTTRQTLSWNQIVHTWFGNTPVQERRRYLRALCIMMLDGLLSAIPYLCAAILLGSLLRGAQAVPPYWTVLLACACPLLRLLMTSSAQTALFMEGYRITGQLRSNLVAHAMRVPLGLLASAFPSERLSRFIVHDLRWVEEFSSFGIAQQISNALLLTALIGALGWLDLTLALLVVVLLAVAVLMLEQIGRRMLTSARQQQAQLEQVSRHLGELSAGMPVLRAYQDDARIKQRFTQHNQQLRQFYQRTSWKLAPGLLISNSLFGLVMAAALSFAGWRYLDGHLDGAQLLIVLAVLSTLSQPIESLLAQRFQALASKEAMAAHAALLAHPALPDGHAEVAAGEAQIRLEQVSFGYRHGEPLLHNLDLDFPAGKTTVIVGPSGAGKSTLLQLLARFHDTSIGRILVNGQDIRAVALGDHLARISMVFQDGLLFQDSIASNIAAGARHATPEQLRAALRAAQCEAFVDAMADGADTQLAEWGRNLSGGQKQRLTIARALLKDAPVVLFDEMTSALDAENDHAIRCALRELLPGRTTIMVAHRLDHAVAADQVVVMDQGKVIDCGSHAELLRRCPLYQQLWSAWSQGQSWQLGLH</sequence>
<organism evidence="14 15">
    <name type="scientific">Herbaspirillum aquaticum</name>
    <dbReference type="NCBI Taxonomy" id="568783"/>
    <lineage>
        <taxon>Bacteria</taxon>
        <taxon>Pseudomonadati</taxon>
        <taxon>Pseudomonadota</taxon>
        <taxon>Betaproteobacteria</taxon>
        <taxon>Burkholderiales</taxon>
        <taxon>Oxalobacteraceae</taxon>
        <taxon>Herbaspirillum</taxon>
    </lineage>
</organism>
<dbReference type="GO" id="GO:0005524">
    <property type="term" value="F:ATP binding"/>
    <property type="evidence" value="ECO:0007669"/>
    <property type="project" value="UniProtKB-KW"/>
</dbReference>
<dbReference type="Gene3D" id="3.40.50.300">
    <property type="entry name" value="P-loop containing nucleotide triphosphate hydrolases"/>
    <property type="match status" value="1"/>
</dbReference>
<evidence type="ECO:0000256" key="10">
    <source>
        <dbReference type="ARBA" id="ARBA00023136"/>
    </source>
</evidence>
<dbReference type="InterPro" id="IPR003439">
    <property type="entry name" value="ABC_transporter-like_ATP-bd"/>
</dbReference>
<feature type="transmembrane region" description="Helical" evidence="11">
    <location>
        <begin position="31"/>
        <end position="53"/>
    </location>
</feature>
<dbReference type="Pfam" id="PF00005">
    <property type="entry name" value="ABC_tran"/>
    <property type="match status" value="1"/>
</dbReference>
<dbReference type="Proteomes" id="UP000214747">
    <property type="component" value="Unassembled WGS sequence"/>
</dbReference>
<keyword evidence="5" id="KW-0547">Nucleotide-binding</keyword>
<dbReference type="InterPro" id="IPR017871">
    <property type="entry name" value="ABC_transporter-like_CS"/>
</dbReference>
<gene>
    <name evidence="14" type="ORF">CEJ45_07370</name>
</gene>
<keyword evidence="8 11" id="KW-1133">Transmembrane helix</keyword>
<keyword evidence="3" id="KW-1003">Cell membrane</keyword>
<dbReference type="InterPro" id="IPR036640">
    <property type="entry name" value="ABC1_TM_sf"/>
</dbReference>
<dbReference type="InterPro" id="IPR039421">
    <property type="entry name" value="Type_1_exporter"/>
</dbReference>
<keyword evidence="4 11" id="KW-0812">Transmembrane</keyword>
<dbReference type="Gene3D" id="1.20.1560.10">
    <property type="entry name" value="ABC transporter type 1, transmembrane domain"/>
    <property type="match status" value="1"/>
</dbReference>
<evidence type="ECO:0000256" key="8">
    <source>
        <dbReference type="ARBA" id="ARBA00022989"/>
    </source>
</evidence>
<proteinExistence type="predicted"/>
<evidence type="ECO:0000256" key="5">
    <source>
        <dbReference type="ARBA" id="ARBA00022741"/>
    </source>
</evidence>
<protein>
    <submittedName>
        <fullName evidence="14">ABC transporter-like protein</fullName>
    </submittedName>
</protein>
<comment type="subcellular location">
    <subcellularLocation>
        <location evidence="1">Cell membrane</location>
        <topology evidence="1">Multi-pass membrane protein</topology>
    </subcellularLocation>
</comment>
<keyword evidence="2" id="KW-0813">Transport</keyword>